<dbReference type="SUPFAM" id="SSF52540">
    <property type="entry name" value="P-loop containing nucleoside triphosphate hydrolases"/>
    <property type="match status" value="1"/>
</dbReference>
<keyword evidence="2" id="KW-0067">ATP-binding</keyword>
<dbReference type="RefSeq" id="WP_060592917.1">
    <property type="nucleotide sequence ID" value="NZ_CP031418.1"/>
</dbReference>
<dbReference type="AlphaFoldDB" id="A0A0H5NRE2"/>
<sequence length="533" mass="56918">MIERRRFREPIARSWRRAALAGLAPDTVLRDVRVVDVDPRSHLLAAAAPVIEELNDRLAETGMCTVLVDREGRVVHRWCGDPRAENIFDDLAIGVGTSLLEEAIGTNALGTALEMRTGIAVHGGEHFAERLRAFSCYGHPIFHPTTRRIEGVLDITVLARSASPLLSPLVAKAVADIEQQLLEGSRISERVLLAAFQTASRRSRPVVAVGDDMFVTNMAASDLLDTSDMALLRNLAGDLSGSTELELELRSGQAVLTAERVPGSRGGVLIYIQPTERRTPRTPTTGAAPVGHVCISGQSGTGRTTAARQHAPQRPYSVLTGGQAIIGGSAAWAEQFASIVRAEQGTLCIDGVDLLPPELIEIVTRHARSGTAPHLVLTCGPLDGLPGHVRALPALCASTVELLPLANRLGELPAIAEAMLAELGADKTHHLTPGALRALGGYWWPGNLSELHAVLERAVRAHAGGAITPADFPAHLAPDGPPRDLARLERAERDAIVAALRGCGGNKVRAAQQLGISRTTLYAKMRTLRIQTY</sequence>
<evidence type="ECO:0000313" key="6">
    <source>
        <dbReference type="EMBL" id="CRY78390.1"/>
    </source>
</evidence>
<dbReference type="Gene3D" id="1.10.10.60">
    <property type="entry name" value="Homeodomain-like"/>
    <property type="match status" value="1"/>
</dbReference>
<evidence type="ECO:0000256" key="4">
    <source>
        <dbReference type="ARBA" id="ARBA00023163"/>
    </source>
</evidence>
<dbReference type="InterPro" id="IPR029016">
    <property type="entry name" value="GAF-like_dom_sf"/>
</dbReference>
<dbReference type="Pfam" id="PF25601">
    <property type="entry name" value="AAA_lid_14"/>
    <property type="match status" value="1"/>
</dbReference>
<protein>
    <submittedName>
        <fullName evidence="6">Transcriptional regulatory protein ZraR</fullName>
    </submittedName>
</protein>
<evidence type="ECO:0000256" key="1">
    <source>
        <dbReference type="ARBA" id="ARBA00022741"/>
    </source>
</evidence>
<proteinExistence type="predicted"/>
<dbReference type="PROSITE" id="PS50045">
    <property type="entry name" value="SIGMA54_INTERACT_4"/>
    <property type="match status" value="1"/>
</dbReference>
<dbReference type="InterPro" id="IPR027417">
    <property type="entry name" value="P-loop_NTPase"/>
</dbReference>
<dbReference type="Gene3D" id="1.10.8.60">
    <property type="match status" value="1"/>
</dbReference>
<evidence type="ECO:0000259" key="5">
    <source>
        <dbReference type="PROSITE" id="PS50045"/>
    </source>
</evidence>
<evidence type="ECO:0000313" key="7">
    <source>
        <dbReference type="Proteomes" id="UP000057820"/>
    </source>
</evidence>
<dbReference type="GO" id="GO:0005524">
    <property type="term" value="F:ATP binding"/>
    <property type="evidence" value="ECO:0007669"/>
    <property type="project" value="UniProtKB-KW"/>
</dbReference>
<dbReference type="EMBL" id="LN868938">
    <property type="protein sequence ID" value="CRY78390.1"/>
    <property type="molecule type" value="Genomic_DNA"/>
</dbReference>
<dbReference type="PANTHER" id="PTHR32071:SF122">
    <property type="entry name" value="SIGMA FACTOR"/>
    <property type="match status" value="1"/>
</dbReference>
<evidence type="ECO:0000256" key="2">
    <source>
        <dbReference type="ARBA" id="ARBA00022840"/>
    </source>
</evidence>
<dbReference type="PRINTS" id="PR01590">
    <property type="entry name" value="HTHFIS"/>
</dbReference>
<keyword evidence="1" id="KW-0547">Nucleotide-binding</keyword>
<dbReference type="InterPro" id="IPR002197">
    <property type="entry name" value="HTH_Fis"/>
</dbReference>
<dbReference type="GO" id="GO:0043565">
    <property type="term" value="F:sequence-specific DNA binding"/>
    <property type="evidence" value="ECO:0007669"/>
    <property type="project" value="InterPro"/>
</dbReference>
<feature type="domain" description="Sigma-54 factor interaction" evidence="5">
    <location>
        <begin position="395"/>
        <end position="460"/>
    </location>
</feature>
<gene>
    <name evidence="6" type="primary">zraR</name>
    <name evidence="6" type="ORF">ERS450000_02906</name>
</gene>
<dbReference type="Gene3D" id="3.30.450.40">
    <property type="match status" value="1"/>
</dbReference>
<keyword evidence="4" id="KW-0804">Transcription</keyword>
<evidence type="ECO:0000256" key="3">
    <source>
        <dbReference type="ARBA" id="ARBA00023015"/>
    </source>
</evidence>
<dbReference type="SUPFAM" id="SSF46689">
    <property type="entry name" value="Homeodomain-like"/>
    <property type="match status" value="1"/>
</dbReference>
<dbReference type="Pfam" id="PF02954">
    <property type="entry name" value="HTH_8"/>
    <property type="match status" value="1"/>
</dbReference>
<dbReference type="InterPro" id="IPR058031">
    <property type="entry name" value="AAA_lid_NorR"/>
</dbReference>
<dbReference type="PANTHER" id="PTHR32071">
    <property type="entry name" value="TRANSCRIPTIONAL REGULATORY PROTEIN"/>
    <property type="match status" value="1"/>
</dbReference>
<organism evidence="6 7">
    <name type="scientific">Nocardia farcinica</name>
    <dbReference type="NCBI Taxonomy" id="37329"/>
    <lineage>
        <taxon>Bacteria</taxon>
        <taxon>Bacillati</taxon>
        <taxon>Actinomycetota</taxon>
        <taxon>Actinomycetes</taxon>
        <taxon>Mycobacteriales</taxon>
        <taxon>Nocardiaceae</taxon>
        <taxon>Nocardia</taxon>
    </lineage>
</organism>
<dbReference type="GO" id="GO:0006355">
    <property type="term" value="P:regulation of DNA-templated transcription"/>
    <property type="evidence" value="ECO:0007669"/>
    <property type="project" value="InterPro"/>
</dbReference>
<dbReference type="InterPro" id="IPR009057">
    <property type="entry name" value="Homeodomain-like_sf"/>
</dbReference>
<dbReference type="Proteomes" id="UP000057820">
    <property type="component" value="Chromosome 1"/>
</dbReference>
<dbReference type="InterPro" id="IPR002078">
    <property type="entry name" value="Sigma_54_int"/>
</dbReference>
<dbReference type="SUPFAM" id="SSF55781">
    <property type="entry name" value="GAF domain-like"/>
    <property type="match status" value="1"/>
</dbReference>
<keyword evidence="3" id="KW-0805">Transcription regulation</keyword>
<dbReference type="KEGG" id="nfr:ERS450000_02906"/>
<accession>A0A0H5NRE2</accession>
<name>A0A0H5NRE2_NOCFR</name>
<reference evidence="7" key="1">
    <citation type="submission" date="2015-03" db="EMBL/GenBank/DDBJ databases">
        <authorList>
            <consortium name="Pathogen Informatics"/>
        </authorList>
    </citation>
    <scope>NUCLEOTIDE SEQUENCE [LARGE SCALE GENOMIC DNA]</scope>
    <source>
        <strain evidence="7">NCTC11134</strain>
    </source>
</reference>